<dbReference type="PANTHER" id="PTHR37576:SF2">
    <property type="entry name" value="DEFECT AT LOW TEMPERATURE PROTEIN 1"/>
    <property type="match status" value="1"/>
</dbReference>
<keyword evidence="4" id="KW-1185">Reference proteome</keyword>
<reference evidence="3" key="1">
    <citation type="journal article" date="2020" name="Stud. Mycol.">
        <title>101 Dothideomycetes genomes: a test case for predicting lifestyles and emergence of pathogens.</title>
        <authorList>
            <person name="Haridas S."/>
            <person name="Albert R."/>
            <person name="Binder M."/>
            <person name="Bloem J."/>
            <person name="Labutti K."/>
            <person name="Salamov A."/>
            <person name="Andreopoulos B."/>
            <person name="Baker S."/>
            <person name="Barry K."/>
            <person name="Bills G."/>
            <person name="Bluhm B."/>
            <person name="Cannon C."/>
            <person name="Castanera R."/>
            <person name="Culley D."/>
            <person name="Daum C."/>
            <person name="Ezra D."/>
            <person name="Gonzalez J."/>
            <person name="Henrissat B."/>
            <person name="Kuo A."/>
            <person name="Liang C."/>
            <person name="Lipzen A."/>
            <person name="Lutzoni F."/>
            <person name="Magnuson J."/>
            <person name="Mondo S."/>
            <person name="Nolan M."/>
            <person name="Ohm R."/>
            <person name="Pangilinan J."/>
            <person name="Park H.-J."/>
            <person name="Ramirez L."/>
            <person name="Alfaro M."/>
            <person name="Sun H."/>
            <person name="Tritt A."/>
            <person name="Yoshinaga Y."/>
            <person name="Zwiers L.-H."/>
            <person name="Turgeon B."/>
            <person name="Goodwin S."/>
            <person name="Spatafora J."/>
            <person name="Crous P."/>
            <person name="Grigoriev I."/>
        </authorList>
    </citation>
    <scope>NUCLEOTIDE SEQUENCE</scope>
    <source>
        <strain evidence="3">Tuck. ex Michener</strain>
    </source>
</reference>
<dbReference type="PANTHER" id="PTHR37576">
    <property type="entry name" value="DEFECT AT LOW TEMPERATURE PROTEIN 1"/>
    <property type="match status" value="1"/>
</dbReference>
<feature type="transmembrane region" description="Helical" evidence="2">
    <location>
        <begin position="88"/>
        <end position="113"/>
    </location>
</feature>
<dbReference type="AlphaFoldDB" id="A0A6A6H6X9"/>
<feature type="region of interest" description="Disordered" evidence="1">
    <location>
        <begin position="1"/>
        <end position="43"/>
    </location>
</feature>
<keyword evidence="2" id="KW-1133">Transmembrane helix</keyword>
<name>A0A6A6H6X9_VIRVR</name>
<evidence type="ECO:0000256" key="1">
    <source>
        <dbReference type="SAM" id="MobiDB-lite"/>
    </source>
</evidence>
<sequence>MASSCASPTGMETPSSEMEVNRITPVSTGNTNPQGTHSDEVDAKKRAIEYIEEVDSSSGGGDECDVGEVEALSHDRQAYTPFLRKGPLLGLCALIFQLLTIPASFLVLAMSNGRPVTSWKFQPTVYLAIMTAVGNSVMRFAAVQGCMIVWWTHAMRGTTFAQLHQDWKMSIGAVGALTAGRYTNFIAVASLCATFVIVDGPLLQRASSVVSKTPAEPISLHTLLSPEIPAYFSGFSILDTDHPTNDFSSEFYSVFSNWTAGSPITSAITGCPGVCTATVQAAALAMSTCSSHSMPIDYTKPLVGNQTAVYDECRIAPTNLDAFTITLATALDGLGNERLDLKVGMTDTDVAKTCVGEFTTKTCHLVSATAEYDVTISNGNIDLEQPPRILNVANNTRINNQTISQFNLRFKGQDWLHTTLGGLSMAAAIQFMTLAGLMPSMANGDNPSLTGSNAFSYKMITNENAWDEETDCAPAWKDPTTDILAALNELMFRASVYTAQAYNETYLKARMDPGLNVSSVVQGTRHDPINVFHVNYYYFLAAALVQLISVLLIAYTFFGWWRLGREVSFSPLEIAKAFEAPLLQGVKSNTNAKEIARVMDERKVRYGVFGRDEMGSERKMGFGDPDVVCRLKGFTKKK</sequence>
<protein>
    <submittedName>
        <fullName evidence="3">Uncharacterized protein</fullName>
    </submittedName>
</protein>
<dbReference type="Pfam" id="PF11374">
    <property type="entry name" value="DUF3176"/>
    <property type="match status" value="1"/>
</dbReference>
<evidence type="ECO:0000313" key="4">
    <source>
        <dbReference type="Proteomes" id="UP000800092"/>
    </source>
</evidence>
<dbReference type="InterPro" id="IPR021514">
    <property type="entry name" value="DUF3176"/>
</dbReference>
<feature type="transmembrane region" description="Helical" evidence="2">
    <location>
        <begin position="125"/>
        <end position="151"/>
    </location>
</feature>
<dbReference type="OrthoDB" id="5357734at2759"/>
<proteinExistence type="predicted"/>
<dbReference type="Proteomes" id="UP000800092">
    <property type="component" value="Unassembled WGS sequence"/>
</dbReference>
<gene>
    <name evidence="3" type="ORF">EV356DRAFT_503389</name>
</gene>
<keyword evidence="2" id="KW-0812">Transmembrane</keyword>
<dbReference type="EMBL" id="ML991805">
    <property type="protein sequence ID" value="KAF2233588.1"/>
    <property type="molecule type" value="Genomic_DNA"/>
</dbReference>
<feature type="transmembrane region" description="Helical" evidence="2">
    <location>
        <begin position="415"/>
        <end position="438"/>
    </location>
</feature>
<keyword evidence="2" id="KW-0472">Membrane</keyword>
<organism evidence="3 4">
    <name type="scientific">Viridothelium virens</name>
    <name type="common">Speckled blister lichen</name>
    <name type="synonym">Trypethelium virens</name>
    <dbReference type="NCBI Taxonomy" id="1048519"/>
    <lineage>
        <taxon>Eukaryota</taxon>
        <taxon>Fungi</taxon>
        <taxon>Dikarya</taxon>
        <taxon>Ascomycota</taxon>
        <taxon>Pezizomycotina</taxon>
        <taxon>Dothideomycetes</taxon>
        <taxon>Dothideomycetes incertae sedis</taxon>
        <taxon>Trypetheliales</taxon>
        <taxon>Trypetheliaceae</taxon>
        <taxon>Viridothelium</taxon>
    </lineage>
</organism>
<feature type="compositionally biased region" description="Polar residues" evidence="1">
    <location>
        <begin position="1"/>
        <end position="36"/>
    </location>
</feature>
<evidence type="ECO:0000313" key="3">
    <source>
        <dbReference type="EMBL" id="KAF2233588.1"/>
    </source>
</evidence>
<feature type="transmembrane region" description="Helical" evidence="2">
    <location>
        <begin position="536"/>
        <end position="558"/>
    </location>
</feature>
<accession>A0A6A6H6X9</accession>
<evidence type="ECO:0000256" key="2">
    <source>
        <dbReference type="SAM" id="Phobius"/>
    </source>
</evidence>